<dbReference type="PANTHER" id="PTHR11929:SF194">
    <property type="entry name" value="ALPHA-(1,3)-FUCOSYLTRANSFERASE 10"/>
    <property type="match status" value="1"/>
</dbReference>
<accession>A0A931CYR7</accession>
<dbReference type="InterPro" id="IPR001503">
    <property type="entry name" value="Glyco_trans_10"/>
</dbReference>
<keyword evidence="3" id="KW-0808">Transferase</keyword>
<comment type="caution">
    <text evidence="5">The sequence shown here is derived from an EMBL/GenBank/DDBJ whole genome shotgun (WGS) entry which is preliminary data.</text>
</comment>
<gene>
    <name evidence="5" type="ORF">H3221_04660</name>
</gene>
<dbReference type="PANTHER" id="PTHR11929">
    <property type="entry name" value="ALPHA- 1,3 -FUCOSYLTRANSFERASE"/>
    <property type="match status" value="1"/>
</dbReference>
<evidence type="ECO:0000256" key="3">
    <source>
        <dbReference type="ARBA" id="ARBA00022679"/>
    </source>
</evidence>
<dbReference type="InterPro" id="IPR055270">
    <property type="entry name" value="Glyco_tran_10_C"/>
</dbReference>
<evidence type="ECO:0000259" key="4">
    <source>
        <dbReference type="Pfam" id="PF00852"/>
    </source>
</evidence>
<dbReference type="Proteomes" id="UP000596932">
    <property type="component" value="Unassembled WGS sequence"/>
</dbReference>
<reference evidence="5" key="1">
    <citation type="submission" date="2020-07" db="EMBL/GenBank/DDBJ databases">
        <title>Pseudomonas chaetoceroseae sp. nov., a new member of the Pseudomonas oleovorans group isolated from a culture of Chaetoceros calcitrans.</title>
        <authorList>
            <person name="Girard L."/>
            <person name="Lood C."/>
            <person name="De Mot R."/>
            <person name="Baudart J."/>
        </authorList>
    </citation>
    <scope>NUCLEOTIDE SEQUENCE</scope>
    <source>
        <strain evidence="5">536</strain>
    </source>
</reference>
<dbReference type="InterPro" id="IPR038577">
    <property type="entry name" value="GT10-like_C_sf"/>
</dbReference>
<evidence type="ECO:0000313" key="5">
    <source>
        <dbReference type="EMBL" id="MBG0834404.1"/>
    </source>
</evidence>
<keyword evidence="6" id="KW-1185">Reference proteome</keyword>
<dbReference type="EMBL" id="JACFYX010000003">
    <property type="protein sequence ID" value="MBG0834404.1"/>
    <property type="molecule type" value="Genomic_DNA"/>
</dbReference>
<dbReference type="SUPFAM" id="SSF53756">
    <property type="entry name" value="UDP-Glycosyltransferase/glycogen phosphorylase"/>
    <property type="match status" value="1"/>
</dbReference>
<dbReference type="GO" id="GO:0016020">
    <property type="term" value="C:membrane"/>
    <property type="evidence" value="ECO:0007669"/>
    <property type="project" value="InterPro"/>
</dbReference>
<dbReference type="Gene3D" id="3.40.50.11660">
    <property type="entry name" value="Glycosyl transferase family 10, C-terminal domain"/>
    <property type="match status" value="1"/>
</dbReference>
<evidence type="ECO:0000313" key="6">
    <source>
        <dbReference type="Proteomes" id="UP000596932"/>
    </source>
</evidence>
<keyword evidence="2" id="KW-0328">Glycosyltransferase</keyword>
<comment type="similarity">
    <text evidence="1">Belongs to the glycosyltransferase 10 family.</text>
</comment>
<protein>
    <recommendedName>
        <fullName evidence="4">Fucosyltransferase C-terminal domain-containing protein</fullName>
    </recommendedName>
</protein>
<proteinExistence type="inferred from homology"/>
<dbReference type="GO" id="GO:0008417">
    <property type="term" value="F:fucosyltransferase activity"/>
    <property type="evidence" value="ECO:0007669"/>
    <property type="project" value="InterPro"/>
</dbReference>
<feature type="domain" description="Fucosyltransferase C-terminal" evidence="4">
    <location>
        <begin position="158"/>
        <end position="234"/>
    </location>
</feature>
<evidence type="ECO:0000256" key="2">
    <source>
        <dbReference type="ARBA" id="ARBA00022676"/>
    </source>
</evidence>
<organism evidence="5 6">
    <name type="scientific">Pseudomonas chaetocerotis</name>
    <dbReference type="NCBI Taxonomy" id="2758695"/>
    <lineage>
        <taxon>Bacteria</taxon>
        <taxon>Pseudomonadati</taxon>
        <taxon>Pseudomonadota</taxon>
        <taxon>Gammaproteobacteria</taxon>
        <taxon>Pseudomonadales</taxon>
        <taxon>Pseudomonadaceae</taxon>
        <taxon>Pseudomonas</taxon>
    </lineage>
</organism>
<evidence type="ECO:0000256" key="1">
    <source>
        <dbReference type="ARBA" id="ARBA00008919"/>
    </source>
</evidence>
<dbReference type="AlphaFoldDB" id="A0A931CYR7"/>
<name>A0A931CYR7_9PSED</name>
<sequence length="277" mass="31926">MDIQADRQGVRNSYLLLMETPQIIPENGVIKNFSGYRRVFTWNDDLVDGEKFIKINFPNFIKLAPSGGFSDRDRFCVLIASNKSLAIRDSRDLYVERVKAIRWFEKNAPHDFDLYGAGWNLPKSTVGLLGKANRHIWNKLGKIHKVVFFPSYKGRIDSKCQVLSRAKFSICYENVRDLPGYITEKIFDCFISGCVPVYWGASNINEYIPADCFIDRRAFESMEDLYRFLKAMTEGEFVGYQQRISNFLASDAAYPFSSEFFAETIVSSIVRDLERAE</sequence>
<dbReference type="Pfam" id="PF00852">
    <property type="entry name" value="Glyco_transf_10"/>
    <property type="match status" value="1"/>
</dbReference>